<comment type="caution">
    <text evidence="3">The sequence shown here is derived from an EMBL/GenBank/DDBJ whole genome shotgun (WGS) entry which is preliminary data.</text>
</comment>
<keyword evidence="2" id="KW-1133">Transmembrane helix</keyword>
<sequence>MWANPHESRAVLRLDRRRAALVAGSCLLVTAGITWLTVQWLHALEPVLAPERAPLWLALARQPTIVATVAAALFCLLAALVVALLPPLWLFGVGRLETKAVASLVQQVQNLIQTGQQETEPAEAGASAAVPPTADAQTPPAEATAGQPQASESGAPTSPQTTGQPAAQPTGQTTQPPAAGTPPQGQTAQPQTGPQAPAAAQPQQPPAQPGQTPPPAEGQPQGQQAQQPDQAQASTQSAPGSPPPVPQPGQIPTVEAMITEDQAEDALADMGDVSDILSAFEEDAEVDPYLEALSTSLEDVEIRELTRLTRRIRAALQEERARRQGRRVVA</sequence>
<feature type="compositionally biased region" description="Pro residues" evidence="1">
    <location>
        <begin position="240"/>
        <end position="249"/>
    </location>
</feature>
<dbReference type="RefSeq" id="WP_141610914.1">
    <property type="nucleotide sequence ID" value="NZ_VIGC02000019.1"/>
</dbReference>
<evidence type="ECO:0000256" key="2">
    <source>
        <dbReference type="SAM" id="Phobius"/>
    </source>
</evidence>
<dbReference type="EMBL" id="VIGC01000019">
    <property type="protein sequence ID" value="TQE94872.1"/>
    <property type="molecule type" value="Genomic_DNA"/>
</dbReference>
<accession>A0A540VDU5</accession>
<protein>
    <submittedName>
        <fullName evidence="3">Uncharacterized protein</fullName>
    </submittedName>
</protein>
<feature type="transmembrane region" description="Helical" evidence="2">
    <location>
        <begin position="64"/>
        <end position="91"/>
    </location>
</feature>
<evidence type="ECO:0000256" key="1">
    <source>
        <dbReference type="SAM" id="MobiDB-lite"/>
    </source>
</evidence>
<dbReference type="Proteomes" id="UP000317371">
    <property type="component" value="Unassembled WGS sequence"/>
</dbReference>
<feature type="compositionally biased region" description="Pro residues" evidence="1">
    <location>
        <begin position="203"/>
        <end position="217"/>
    </location>
</feature>
<evidence type="ECO:0000313" key="4">
    <source>
        <dbReference type="Proteomes" id="UP000317371"/>
    </source>
</evidence>
<evidence type="ECO:0000313" key="3">
    <source>
        <dbReference type="EMBL" id="TQE94872.1"/>
    </source>
</evidence>
<proteinExistence type="predicted"/>
<dbReference type="AlphaFoldDB" id="A0A540VDU5"/>
<gene>
    <name evidence="3" type="ORF">FKZ61_14750</name>
</gene>
<dbReference type="InParanoid" id="A0A540VDU5"/>
<keyword evidence="4" id="KW-1185">Reference proteome</keyword>
<reference evidence="3 4" key="1">
    <citation type="submission" date="2019-06" db="EMBL/GenBank/DDBJ databases">
        <title>Genome sequence of Litorilinea aerophila BAA-2444.</title>
        <authorList>
            <person name="Maclea K.S."/>
            <person name="Maurais E.G."/>
            <person name="Iannazzi L.C."/>
        </authorList>
    </citation>
    <scope>NUCLEOTIDE SEQUENCE [LARGE SCALE GENOMIC DNA]</scope>
    <source>
        <strain evidence="3 4">ATCC BAA-2444</strain>
    </source>
</reference>
<name>A0A540VDU5_9CHLR</name>
<keyword evidence="2" id="KW-0472">Membrane</keyword>
<feature type="transmembrane region" description="Helical" evidence="2">
    <location>
        <begin position="21"/>
        <end position="44"/>
    </location>
</feature>
<organism evidence="3 4">
    <name type="scientific">Litorilinea aerophila</name>
    <dbReference type="NCBI Taxonomy" id="1204385"/>
    <lineage>
        <taxon>Bacteria</taxon>
        <taxon>Bacillati</taxon>
        <taxon>Chloroflexota</taxon>
        <taxon>Caldilineae</taxon>
        <taxon>Caldilineales</taxon>
        <taxon>Caldilineaceae</taxon>
        <taxon>Litorilinea</taxon>
    </lineage>
</organism>
<keyword evidence="2" id="KW-0812">Transmembrane</keyword>
<feature type="compositionally biased region" description="Low complexity" evidence="1">
    <location>
        <begin position="218"/>
        <end position="239"/>
    </location>
</feature>
<feature type="region of interest" description="Disordered" evidence="1">
    <location>
        <begin position="116"/>
        <end position="259"/>
    </location>
</feature>
<feature type="compositionally biased region" description="Low complexity" evidence="1">
    <location>
        <begin position="154"/>
        <end position="202"/>
    </location>
</feature>